<gene>
    <name evidence="4" type="ORF">MOC_2042</name>
</gene>
<keyword evidence="2" id="KW-0472">Membrane</keyword>
<keyword evidence="2" id="KW-0812">Transmembrane</keyword>
<name>A0A089NQW4_9HYPH</name>
<protein>
    <submittedName>
        <fullName evidence="4">Protein of unassigned function</fullName>
    </submittedName>
</protein>
<feature type="domain" description="Tlde1" evidence="3">
    <location>
        <begin position="334"/>
        <end position="438"/>
    </location>
</feature>
<dbReference type="InterPro" id="IPR005490">
    <property type="entry name" value="LD_TPept_cat_dom"/>
</dbReference>
<feature type="transmembrane region" description="Helical" evidence="2">
    <location>
        <begin position="58"/>
        <end position="75"/>
    </location>
</feature>
<keyword evidence="5" id="KW-1185">Reference proteome</keyword>
<keyword evidence="2" id="KW-1133">Transmembrane helix</keyword>
<sequence length="458" mass="48680">MAQAALSQAAFQIAYPSAAPLRRAPPRITYVETVYDPVIRTRAPYPSAMRRARRRARLTALISLTGITLAGWAVFSQPQGPARIDQQTVAATGAMSGLPPVAAPIRHAARNAAPNPSIAWMLDPSPALGSGSATAFGEAPPTATFQIARAEPSPAVREIARQVARAEQSKAAQTAEQAQIRMAQIRIAQAKMGETTTEAPAAPVRIAAAEPTPAALAPASVLVPLPVSRPPELRRAPAVPATRVATRALPRTRDVFRAAMAEEPSFFEKLFGVGNAAPSQDSRQEPRQALAYASPDALPQEAPRTRISPEPDSVAGTAVYDITARTVTLPSGEVLEAHSGLGEAMDNPRYVHLRMRGSTPPGTYTLTERERLFHGVRAIRLNPVGGSAAIHGRDGLLAHTYMLRQPGASNGCVSFRDYNRFLQAFLRGEIRRLVVVAGSEAGGILNRIGLAGRRGSRG</sequence>
<reference evidence="4 5" key="1">
    <citation type="journal article" date="2014" name="PLoS ONE">
        <title>Genome Information of Methylobacterium oryzae, a Plant-Probiotic Methylotroph in the Phyllosphere.</title>
        <authorList>
            <person name="Kwak M.J."/>
            <person name="Jeong H."/>
            <person name="Madhaiyan M."/>
            <person name="Lee Y."/>
            <person name="Sa T.M."/>
            <person name="Oh T.K."/>
            <person name="Kim J.F."/>
        </authorList>
    </citation>
    <scope>NUCLEOTIDE SEQUENCE [LARGE SCALE GENOMIC DNA]</scope>
    <source>
        <strain evidence="4 5">CBMB20</strain>
    </source>
</reference>
<dbReference type="InterPro" id="IPR021225">
    <property type="entry name" value="Tlde1_dom"/>
</dbReference>
<organism evidence="4 5">
    <name type="scientific">Methylobacterium oryzae CBMB20</name>
    <dbReference type="NCBI Taxonomy" id="693986"/>
    <lineage>
        <taxon>Bacteria</taxon>
        <taxon>Pseudomonadati</taxon>
        <taxon>Pseudomonadota</taxon>
        <taxon>Alphaproteobacteria</taxon>
        <taxon>Hyphomicrobiales</taxon>
        <taxon>Methylobacteriaceae</taxon>
        <taxon>Methylobacterium</taxon>
    </lineage>
</organism>
<dbReference type="eggNOG" id="ENOG502ZBN2">
    <property type="taxonomic scope" value="Bacteria"/>
</dbReference>
<evidence type="ECO:0000313" key="5">
    <source>
        <dbReference type="Proteomes" id="UP000029492"/>
    </source>
</evidence>
<dbReference type="STRING" id="693986.MOC_2042"/>
<dbReference type="Proteomes" id="UP000029492">
    <property type="component" value="Chromosome"/>
</dbReference>
<dbReference type="GO" id="GO:0016740">
    <property type="term" value="F:transferase activity"/>
    <property type="evidence" value="ECO:0007669"/>
    <property type="project" value="InterPro"/>
</dbReference>
<dbReference type="RefSeq" id="WP_052083593.1">
    <property type="nucleotide sequence ID" value="NZ_CP003811.1"/>
</dbReference>
<proteinExistence type="predicted"/>
<dbReference type="AlphaFoldDB" id="A0A089NQW4"/>
<dbReference type="EMBL" id="CP003811">
    <property type="protein sequence ID" value="AIQ89797.1"/>
    <property type="molecule type" value="Genomic_DNA"/>
</dbReference>
<dbReference type="KEGG" id="mor:MOC_2042"/>
<feature type="region of interest" description="Disordered" evidence="1">
    <location>
        <begin position="293"/>
        <end position="313"/>
    </location>
</feature>
<dbReference type="Pfam" id="PF10908">
    <property type="entry name" value="Tlde1_dom"/>
    <property type="match status" value="1"/>
</dbReference>
<dbReference type="HOGENOM" id="CLU_037312_0_1_5"/>
<evidence type="ECO:0000313" key="4">
    <source>
        <dbReference type="EMBL" id="AIQ89797.1"/>
    </source>
</evidence>
<accession>A0A089NQW4</accession>
<evidence type="ECO:0000256" key="2">
    <source>
        <dbReference type="SAM" id="Phobius"/>
    </source>
</evidence>
<dbReference type="CDD" id="cd16913">
    <property type="entry name" value="YkuD_like"/>
    <property type="match status" value="1"/>
</dbReference>
<evidence type="ECO:0000256" key="1">
    <source>
        <dbReference type="SAM" id="MobiDB-lite"/>
    </source>
</evidence>
<evidence type="ECO:0000259" key="3">
    <source>
        <dbReference type="Pfam" id="PF10908"/>
    </source>
</evidence>